<dbReference type="Gene3D" id="3.30.230.10">
    <property type="match status" value="1"/>
</dbReference>
<protein>
    <recommendedName>
        <fullName evidence="4 5">Small ribosomal subunit protein uS9</fullName>
    </recommendedName>
</protein>
<dbReference type="Pfam" id="PF00380">
    <property type="entry name" value="Ribosomal_S9"/>
    <property type="match status" value="1"/>
</dbReference>
<dbReference type="InterPro" id="IPR000754">
    <property type="entry name" value="Ribosomal_uS9"/>
</dbReference>
<feature type="region of interest" description="Disordered" evidence="6">
    <location>
        <begin position="166"/>
        <end position="191"/>
    </location>
</feature>
<dbReference type="AlphaFoldDB" id="A0A554JCY8"/>
<evidence type="ECO:0000256" key="1">
    <source>
        <dbReference type="ARBA" id="ARBA00005251"/>
    </source>
</evidence>
<keyword evidence="2 5" id="KW-0689">Ribosomal protein</keyword>
<keyword evidence="3 5" id="KW-0687">Ribonucleoprotein</keyword>
<evidence type="ECO:0000256" key="5">
    <source>
        <dbReference type="HAMAP-Rule" id="MF_00532"/>
    </source>
</evidence>
<organism evidence="7">
    <name type="scientific">Candidatus Doudnabacteria bacterium Gr01-1014_77</name>
    <dbReference type="NCBI Taxonomy" id="2017133"/>
    <lineage>
        <taxon>Bacteria</taxon>
        <taxon>Candidatus Doudnaibacteriota</taxon>
    </lineage>
</organism>
<comment type="similarity">
    <text evidence="1 5">Belongs to the universal ribosomal protein uS9 family.</text>
</comment>
<gene>
    <name evidence="5" type="primary">rpsI</name>
    <name evidence="7" type="ORF">G01um101477_199</name>
</gene>
<dbReference type="PANTHER" id="PTHR21569:SF1">
    <property type="entry name" value="SMALL RIBOSOMAL SUBUNIT PROTEIN US9M"/>
    <property type="match status" value="1"/>
</dbReference>
<dbReference type="EMBL" id="VMFF01000013">
    <property type="protein sequence ID" value="TSC66148.1"/>
    <property type="molecule type" value="Genomic_DNA"/>
</dbReference>
<evidence type="ECO:0000256" key="6">
    <source>
        <dbReference type="SAM" id="MobiDB-lite"/>
    </source>
</evidence>
<dbReference type="Proteomes" id="UP000319613">
    <property type="component" value="Unassembled WGS sequence"/>
</dbReference>
<dbReference type="HAMAP" id="MF_00532_B">
    <property type="entry name" value="Ribosomal_uS9_B"/>
    <property type="match status" value="1"/>
</dbReference>
<evidence type="ECO:0000313" key="7">
    <source>
        <dbReference type="EMBL" id="TSC66148.1"/>
    </source>
</evidence>
<evidence type="ECO:0000256" key="4">
    <source>
        <dbReference type="ARBA" id="ARBA00035259"/>
    </source>
</evidence>
<dbReference type="InterPro" id="IPR020568">
    <property type="entry name" value="Ribosomal_Su5_D2-typ_SF"/>
</dbReference>
<dbReference type="GO" id="GO:0022627">
    <property type="term" value="C:cytosolic small ribosomal subunit"/>
    <property type="evidence" value="ECO:0007669"/>
    <property type="project" value="TreeGrafter"/>
</dbReference>
<dbReference type="NCBIfam" id="NF001099">
    <property type="entry name" value="PRK00132.1"/>
    <property type="match status" value="1"/>
</dbReference>
<sequence length="191" mass="21036">MVTTKKTTTEKKPAVKAPRKPKAVKEAPVEKTVVVEAEKIQTEKPYVEKVVASTAIAQINLAEGKYAWAVGRRKTSVANVRLFKGKGKSTVNKKDIGVYFGNNALVEQAFKPLQLAGLENQVYVYVNANGGGINSQSQAVAHGIATALAKHNTEFRKVLKKNGLLTRDSRMKERKKPGLKRARRGPQWAKR</sequence>
<comment type="caution">
    <text evidence="7">The sequence shown here is derived from an EMBL/GenBank/DDBJ whole genome shotgun (WGS) entry which is preliminary data.</text>
</comment>
<dbReference type="InterPro" id="IPR014721">
    <property type="entry name" value="Ribsml_uS5_D2-typ_fold_subgr"/>
</dbReference>
<dbReference type="PANTHER" id="PTHR21569">
    <property type="entry name" value="RIBOSOMAL PROTEIN S9"/>
    <property type="match status" value="1"/>
</dbReference>
<reference evidence="7" key="1">
    <citation type="submission" date="2017-07" db="EMBL/GenBank/DDBJ databases">
        <title>Mechanisms for carbon and nitrogen cycling indicate functional differentiation within the Candidate Phyla Radiation.</title>
        <authorList>
            <person name="Danczak R.E."/>
            <person name="Johnston M.D."/>
            <person name="Kenah C."/>
            <person name="Slattery M."/>
            <person name="Wrighton K.C."/>
            <person name="Wilkins M.J."/>
        </authorList>
    </citation>
    <scope>NUCLEOTIDE SEQUENCE [LARGE SCALE GENOMIC DNA]</scope>
    <source>
        <strain evidence="7">Gr01-1014_77</strain>
    </source>
</reference>
<dbReference type="SUPFAM" id="SSF54211">
    <property type="entry name" value="Ribosomal protein S5 domain 2-like"/>
    <property type="match status" value="1"/>
</dbReference>
<dbReference type="FunFam" id="3.30.230.10:FF:000001">
    <property type="entry name" value="30S ribosomal protein S9"/>
    <property type="match status" value="1"/>
</dbReference>
<evidence type="ECO:0000256" key="3">
    <source>
        <dbReference type="ARBA" id="ARBA00023274"/>
    </source>
</evidence>
<name>A0A554JCY8_9BACT</name>
<evidence type="ECO:0000256" key="2">
    <source>
        <dbReference type="ARBA" id="ARBA00022980"/>
    </source>
</evidence>
<proteinExistence type="inferred from homology"/>
<feature type="compositionally biased region" description="Basic residues" evidence="6">
    <location>
        <begin position="172"/>
        <end position="191"/>
    </location>
</feature>
<dbReference type="GO" id="GO:0003723">
    <property type="term" value="F:RNA binding"/>
    <property type="evidence" value="ECO:0007669"/>
    <property type="project" value="TreeGrafter"/>
</dbReference>
<dbReference type="GO" id="GO:0003735">
    <property type="term" value="F:structural constituent of ribosome"/>
    <property type="evidence" value="ECO:0007669"/>
    <property type="project" value="InterPro"/>
</dbReference>
<dbReference type="GO" id="GO:0006412">
    <property type="term" value="P:translation"/>
    <property type="evidence" value="ECO:0007669"/>
    <property type="project" value="UniProtKB-UniRule"/>
</dbReference>
<dbReference type="InterPro" id="IPR023035">
    <property type="entry name" value="Ribosomal_uS9_bac/plastid"/>
</dbReference>
<feature type="region of interest" description="Disordered" evidence="6">
    <location>
        <begin position="1"/>
        <end position="23"/>
    </location>
</feature>
<accession>A0A554JCY8</accession>